<sequence length="690" mass="80836">MKRESVKYINREISWLSFNERVLQEAADTRVPLMERLKFLGIFSSNLDEFFSVRVGTIRRMIDADIKEKVMFGGSPKEVLQKIQSTVLTLQNDFDDVFKEISKELEKNKIYILDEKNLKDYHKEYISEYFKQKIHSSLVPLMLDENKKFPYLKNHVIYLAIHMYRKADSADYKYALIEIPADILSRYISLPSKDDKKYVIILDDIIRFGLKDIFAIFNYDRIDAYTIKLTRDAELDFEEDVTKSFFEKVMKSLEERKRGLPVRFVYDREIPEHLLNFILRKSKMNNFENLIPGSRYHNARDFMDFPRMGMKELEYQNSPPLTHPSIEAHTSILKAIKRKDILLHYPYQSFDYMIDLLREAAIDPMVTSIKITLYRVAKNSKVINALTNAIKNGKKVTVVMELQARFDEKANIYWTQMLEDAGAILIDGVPGLKVHAKLCQIERKEEDGSVFYSAVATGNFNESTAGVYSDHCLFTFNSQINEEISNLFEFFEHNYKVYDYQHLLVAPHQLRKKYLNLIRRETENASQGKEAFICAKMNSLVDKEMIDALYEANNAGVKIDLIIRGICSLVPGVEGQSENINAISIVDKYLEHSRIFVFCNEGDTKYYISSADWMVRNLDKRVEVATPIYDPDIQKELWDFMKIQFNDRKKARIINEKQDNPYLISVDDKEVRCQDEIYDYLARKTRQANK</sequence>
<evidence type="ECO:0000256" key="6">
    <source>
        <dbReference type="HAMAP-Rule" id="MF_00347"/>
    </source>
</evidence>
<dbReference type="EMBL" id="FNMU01000002">
    <property type="protein sequence ID" value="SDW39050.1"/>
    <property type="molecule type" value="Genomic_DNA"/>
</dbReference>
<dbReference type="EMBL" id="CP017921">
    <property type="protein sequence ID" value="APH39757.1"/>
    <property type="molecule type" value="Genomic_DNA"/>
</dbReference>
<evidence type="ECO:0000256" key="4">
    <source>
        <dbReference type="ARBA" id="ARBA00022777"/>
    </source>
</evidence>
<comment type="function">
    <text evidence="6 7">Catalyzes the reversible transfer of the terminal phosphate of ATP to form a long-chain polyphosphate (polyP).</text>
</comment>
<reference evidence="12 15" key="1">
    <citation type="submission" date="2016-10" db="EMBL/GenBank/DDBJ databases">
        <title>Methanohalophilus halophilus.</title>
        <authorList>
            <person name="L'haridon S."/>
        </authorList>
    </citation>
    <scope>NUCLEOTIDE SEQUENCE [LARGE SCALE GENOMIC DNA]</scope>
    <source>
        <strain evidence="12 15">Z-7982</strain>
    </source>
</reference>
<dbReference type="Pfam" id="PF02503">
    <property type="entry name" value="PP_kinase"/>
    <property type="match status" value="1"/>
</dbReference>
<feature type="binding site" evidence="6">
    <location>
        <position position="468"/>
    </location>
    <ligand>
        <name>ATP</name>
        <dbReference type="ChEBI" id="CHEBI:30616"/>
    </ligand>
</feature>
<dbReference type="GeneID" id="30584082"/>
<dbReference type="STRING" id="2177.BHR79_09880"/>
<dbReference type="PANTHER" id="PTHR30218:SF0">
    <property type="entry name" value="POLYPHOSPHATE KINASE"/>
    <property type="match status" value="1"/>
</dbReference>
<dbReference type="GO" id="GO:0006799">
    <property type="term" value="P:polyphosphate biosynthetic process"/>
    <property type="evidence" value="ECO:0007669"/>
    <property type="project" value="UniProtKB-UniRule"/>
</dbReference>
<evidence type="ECO:0000256" key="3">
    <source>
        <dbReference type="ARBA" id="ARBA00022741"/>
    </source>
</evidence>
<dbReference type="GO" id="GO:0008976">
    <property type="term" value="F:polyphosphate kinase activity"/>
    <property type="evidence" value="ECO:0007669"/>
    <property type="project" value="UniProtKB-UniRule"/>
</dbReference>
<accession>A0A1L3Q4E4</accession>
<evidence type="ECO:0000313" key="13">
    <source>
        <dbReference type="EMBL" id="RNI08905.1"/>
    </source>
</evidence>
<dbReference type="CDD" id="cd09167">
    <property type="entry name" value="PLDc_EcPPK1_C2_like"/>
    <property type="match status" value="1"/>
</dbReference>
<dbReference type="Gene3D" id="1.20.58.310">
    <property type="entry name" value="Polyphosphate kinase N-terminal domain"/>
    <property type="match status" value="1"/>
</dbReference>
<dbReference type="AlphaFoldDB" id="A0A1L3Q4E4"/>
<dbReference type="SUPFAM" id="SSF56024">
    <property type="entry name" value="Phospholipase D/nuclease"/>
    <property type="match status" value="2"/>
</dbReference>
<evidence type="ECO:0000256" key="5">
    <source>
        <dbReference type="ARBA" id="ARBA00022840"/>
    </source>
</evidence>
<feature type="domain" description="Polyphosphate kinase N-terminal" evidence="9">
    <location>
        <begin position="8"/>
        <end position="112"/>
    </location>
</feature>
<dbReference type="SUPFAM" id="SSF143724">
    <property type="entry name" value="PHP14-like"/>
    <property type="match status" value="1"/>
</dbReference>
<comment type="PTM">
    <text evidence="6 7">An intermediate of this reaction is the autophosphorylated ppk in which a phosphate is covalently linked to a histidine residue through a N-P bond.</text>
</comment>
<keyword evidence="6" id="KW-0460">Magnesium</keyword>
<proteinExistence type="inferred from homology"/>
<dbReference type="KEGG" id="mhaz:BHR79_09880"/>
<gene>
    <name evidence="13" type="primary">ppk1</name>
    <name evidence="6" type="synonym">ppk</name>
    <name evidence="12" type="ORF">BHR79_09880</name>
    <name evidence="13" type="ORF">EFE40_05380</name>
    <name evidence="14" type="ORF">SAMN04515625_0896</name>
</gene>
<feature type="binding site" evidence="6">
    <location>
        <position position="592"/>
    </location>
    <ligand>
        <name>ATP</name>
        <dbReference type="ChEBI" id="CHEBI:30616"/>
    </ligand>
</feature>
<evidence type="ECO:0000259" key="10">
    <source>
        <dbReference type="Pfam" id="PF13090"/>
    </source>
</evidence>
<evidence type="ECO:0000313" key="16">
    <source>
        <dbReference type="Proteomes" id="UP000198669"/>
    </source>
</evidence>
<dbReference type="EMBL" id="RJJG01000004">
    <property type="protein sequence ID" value="RNI08905.1"/>
    <property type="molecule type" value="Genomic_DNA"/>
</dbReference>
<feature type="domain" description="Polyphosphate kinase C-terminal" evidence="10">
    <location>
        <begin position="503"/>
        <end position="674"/>
    </location>
</feature>
<feature type="domain" description="Polyphosphate kinase middle" evidence="8">
    <location>
        <begin position="122"/>
        <end position="305"/>
    </location>
</feature>
<feature type="binding site" evidence="6">
    <location>
        <position position="405"/>
    </location>
    <ligand>
        <name>Mg(2+)</name>
        <dbReference type="ChEBI" id="CHEBI:18420"/>
    </ligand>
</feature>
<evidence type="ECO:0000313" key="12">
    <source>
        <dbReference type="EMBL" id="APH39757.1"/>
    </source>
</evidence>
<feature type="binding site" evidence="6">
    <location>
        <position position="564"/>
    </location>
    <ligand>
        <name>ATP</name>
        <dbReference type="ChEBI" id="CHEBI:30616"/>
    </ligand>
</feature>
<dbReference type="GO" id="GO:0005524">
    <property type="term" value="F:ATP binding"/>
    <property type="evidence" value="ECO:0007669"/>
    <property type="project" value="UniProtKB-KW"/>
</dbReference>
<dbReference type="InterPro" id="IPR036832">
    <property type="entry name" value="PPK_N_dom_sf"/>
</dbReference>
<dbReference type="InterPro" id="IPR003414">
    <property type="entry name" value="PP_kinase"/>
</dbReference>
<evidence type="ECO:0000259" key="8">
    <source>
        <dbReference type="Pfam" id="PF02503"/>
    </source>
</evidence>
<dbReference type="GO" id="GO:0046872">
    <property type="term" value="F:metal ion binding"/>
    <property type="evidence" value="ECO:0007669"/>
    <property type="project" value="UniProtKB-KW"/>
</dbReference>
<dbReference type="RefSeq" id="WP_072562172.1">
    <property type="nucleotide sequence ID" value="NZ_CP017921.1"/>
</dbReference>
<dbReference type="Proteomes" id="UP000267921">
    <property type="component" value="Unassembled WGS sequence"/>
</dbReference>
<feature type="active site" description="Phosphohistidine intermediate" evidence="6">
    <location>
        <position position="435"/>
    </location>
</feature>
<comment type="cofactor">
    <cofactor evidence="6">
        <name>Mg(2+)</name>
        <dbReference type="ChEBI" id="CHEBI:18420"/>
    </cofactor>
</comment>
<dbReference type="PANTHER" id="PTHR30218">
    <property type="entry name" value="POLYPHOSPHATE KINASE"/>
    <property type="match status" value="1"/>
</dbReference>
<evidence type="ECO:0000256" key="2">
    <source>
        <dbReference type="ARBA" id="ARBA00022679"/>
    </source>
</evidence>
<name>A0A1L3Q4E4_9EURY</name>
<reference evidence="14 16" key="2">
    <citation type="submission" date="2016-10" db="EMBL/GenBank/DDBJ databases">
        <authorList>
            <person name="de Groot N.N."/>
        </authorList>
    </citation>
    <scope>NUCLEOTIDE SEQUENCE [LARGE SCALE GENOMIC DNA]</scope>
    <source>
        <strain evidence="14 16">Z-7982</strain>
    </source>
</reference>
<dbReference type="InterPro" id="IPR036830">
    <property type="entry name" value="PP_kinase_middle_dom_sf"/>
</dbReference>
<feature type="binding site" evidence="6">
    <location>
        <position position="46"/>
    </location>
    <ligand>
        <name>ATP</name>
        <dbReference type="ChEBI" id="CHEBI:30616"/>
    </ligand>
</feature>
<evidence type="ECO:0000313" key="17">
    <source>
        <dbReference type="Proteomes" id="UP000267921"/>
    </source>
</evidence>
<dbReference type="NCBIfam" id="NF003921">
    <property type="entry name" value="PRK05443.2-2"/>
    <property type="match status" value="1"/>
</dbReference>
<reference evidence="13 17" key="3">
    <citation type="submission" date="2018-10" db="EMBL/GenBank/DDBJ databases">
        <title>Cultivation of a novel Methanohalophilus strain from Kebrit Deep of the Red Sea and a genomic comparison of members of the genus Methanohalophilus.</title>
        <authorList>
            <person name="Guan Y."/>
            <person name="Ngugi D.K."/>
            <person name="Stingl U."/>
        </authorList>
    </citation>
    <scope>NUCLEOTIDE SEQUENCE [LARGE SCALE GENOMIC DNA]</scope>
    <source>
        <strain evidence="13 17">DSM 3094</strain>
    </source>
</reference>
<evidence type="ECO:0000256" key="7">
    <source>
        <dbReference type="RuleBase" id="RU003800"/>
    </source>
</evidence>
<dbReference type="NCBIfam" id="NF003917">
    <property type="entry name" value="PRK05443.1-1"/>
    <property type="match status" value="1"/>
</dbReference>
<dbReference type="Gene3D" id="3.30.870.10">
    <property type="entry name" value="Endonuclease Chain A"/>
    <property type="match status" value="2"/>
</dbReference>
<dbReference type="Gene3D" id="3.30.1840.10">
    <property type="entry name" value="Polyphosphate kinase middle domain"/>
    <property type="match status" value="1"/>
</dbReference>
<dbReference type="HAMAP" id="MF_00347">
    <property type="entry name" value="Polyphosphate_kinase"/>
    <property type="match status" value="1"/>
</dbReference>
<feature type="binding site" evidence="6">
    <location>
        <position position="375"/>
    </location>
    <ligand>
        <name>Mg(2+)</name>
        <dbReference type="ChEBI" id="CHEBI:18420"/>
    </ligand>
</feature>
<dbReference type="InterPro" id="IPR025200">
    <property type="entry name" value="PPK_C_dom2"/>
</dbReference>
<organism evidence="12 15">
    <name type="scientific">Methanohalophilus halophilus</name>
    <dbReference type="NCBI Taxonomy" id="2177"/>
    <lineage>
        <taxon>Archaea</taxon>
        <taxon>Methanobacteriati</taxon>
        <taxon>Methanobacteriota</taxon>
        <taxon>Stenosarchaea group</taxon>
        <taxon>Methanomicrobia</taxon>
        <taxon>Methanosarcinales</taxon>
        <taxon>Methanosarcinaceae</taxon>
        <taxon>Methanohalophilus</taxon>
    </lineage>
</organism>
<dbReference type="Proteomes" id="UP000186879">
    <property type="component" value="Chromosome"/>
</dbReference>
<dbReference type="Proteomes" id="UP000198669">
    <property type="component" value="Unassembled WGS sequence"/>
</dbReference>
<evidence type="ECO:0000259" key="11">
    <source>
        <dbReference type="Pfam" id="PF17941"/>
    </source>
</evidence>
<evidence type="ECO:0000313" key="14">
    <source>
        <dbReference type="EMBL" id="SDW39050.1"/>
    </source>
</evidence>
<dbReference type="PIRSF" id="PIRSF015589">
    <property type="entry name" value="PP_kinase"/>
    <property type="match status" value="1"/>
</dbReference>
<evidence type="ECO:0000259" key="9">
    <source>
        <dbReference type="Pfam" id="PF13089"/>
    </source>
</evidence>
<comment type="catalytic activity">
    <reaction evidence="6 7">
        <text>[phosphate](n) + ATP = [phosphate](n+1) + ADP</text>
        <dbReference type="Rhea" id="RHEA:19573"/>
        <dbReference type="Rhea" id="RHEA-COMP:9859"/>
        <dbReference type="Rhea" id="RHEA-COMP:14280"/>
        <dbReference type="ChEBI" id="CHEBI:16838"/>
        <dbReference type="ChEBI" id="CHEBI:30616"/>
        <dbReference type="ChEBI" id="CHEBI:456216"/>
        <dbReference type="EC" id="2.7.4.1"/>
    </reaction>
</comment>
<keyword evidence="1 6" id="KW-0597">Phosphoprotein</keyword>
<dbReference type="Pfam" id="PF17941">
    <property type="entry name" value="PP_kinase_C_1"/>
    <property type="match status" value="1"/>
</dbReference>
<feature type="domain" description="Polyphosphate kinase C-terminal" evidence="11">
    <location>
        <begin position="331"/>
        <end position="496"/>
    </location>
</feature>
<dbReference type="GO" id="GO:0009358">
    <property type="term" value="C:polyphosphate kinase complex"/>
    <property type="evidence" value="ECO:0007669"/>
    <property type="project" value="InterPro"/>
</dbReference>
<dbReference type="CDD" id="cd09164">
    <property type="entry name" value="PLDc_EcPPK1_C1_like"/>
    <property type="match status" value="1"/>
</dbReference>
<keyword evidence="5 6" id="KW-0067">ATP-binding</keyword>
<dbReference type="InterPro" id="IPR025198">
    <property type="entry name" value="PPK_N_dom"/>
</dbReference>
<dbReference type="SUPFAM" id="SSF140356">
    <property type="entry name" value="PPK N-terminal domain-like"/>
    <property type="match status" value="1"/>
</dbReference>
<keyword evidence="15" id="KW-1185">Reference proteome</keyword>
<keyword evidence="6" id="KW-0479">Metal-binding</keyword>
<dbReference type="InterPro" id="IPR024953">
    <property type="entry name" value="PP_kinase_middle"/>
</dbReference>
<keyword evidence="3 6" id="KW-0547">Nucleotide-binding</keyword>
<dbReference type="OrthoDB" id="74512at2157"/>
<dbReference type="Pfam" id="PF13089">
    <property type="entry name" value="PP_kinase_N"/>
    <property type="match status" value="1"/>
</dbReference>
<dbReference type="Pfam" id="PF13090">
    <property type="entry name" value="PP_kinase_C"/>
    <property type="match status" value="1"/>
</dbReference>
<dbReference type="EC" id="2.7.4.1" evidence="6 7"/>
<keyword evidence="4 6" id="KW-0418">Kinase</keyword>
<evidence type="ECO:0000313" key="15">
    <source>
        <dbReference type="Proteomes" id="UP000186879"/>
    </source>
</evidence>
<evidence type="ECO:0000256" key="1">
    <source>
        <dbReference type="ARBA" id="ARBA00022553"/>
    </source>
</evidence>
<dbReference type="NCBIfam" id="TIGR03705">
    <property type="entry name" value="poly_P_kin"/>
    <property type="match status" value="1"/>
</dbReference>
<comment type="similarity">
    <text evidence="6 7">Belongs to the polyphosphate kinase 1 (PPK1) family.</text>
</comment>
<keyword evidence="2 6" id="KW-0808">Transferase</keyword>
<protein>
    <recommendedName>
        <fullName evidence="6 7">Polyphosphate kinase</fullName>
        <ecNumber evidence="6 7">2.7.4.1</ecNumber>
    </recommendedName>
    <alternativeName>
        <fullName evidence="6">ATP-polyphosphate phosphotransferase</fullName>
    </alternativeName>
    <alternativeName>
        <fullName evidence="6">Polyphosphoric acid kinase</fullName>
    </alternativeName>
</protein>
<dbReference type="InterPro" id="IPR041108">
    <property type="entry name" value="PP_kinase_C_1"/>
</dbReference>